<dbReference type="InterPro" id="IPR020904">
    <property type="entry name" value="Sc_DH/Rdtase_CS"/>
</dbReference>
<gene>
    <name evidence="4" type="ORF">PsYK624_119170</name>
</gene>
<dbReference type="PRINTS" id="PR00081">
    <property type="entry name" value="GDHRDH"/>
</dbReference>
<keyword evidence="5" id="KW-1185">Reference proteome</keyword>
<protein>
    <submittedName>
        <fullName evidence="4">SDR family oxidoreductase</fullName>
    </submittedName>
</protein>
<sequence>MAAPTTTWLITGSSRGIGLETTRQLLQAPSNVVIATCRSPSTAVELQALSEGAKGKLHILPLDTADMSSIDAVLKPVDEILGEGGLDYLLNNAAINVGMDTGFSFSPDDLLRTINVNVAGPGHLAQTLLPLLERGRKKTIMNMTSGLASIALDCGPKCATYSISKTAVNMLTYKQSKARPDFTVICLDPGWVKTEMGGEGAVLEPHESVSSILKVLGSLTLEDSGKFFNRDKGVIPW</sequence>
<evidence type="ECO:0000256" key="3">
    <source>
        <dbReference type="ARBA" id="ARBA00023002"/>
    </source>
</evidence>
<dbReference type="GO" id="GO:0005737">
    <property type="term" value="C:cytoplasm"/>
    <property type="evidence" value="ECO:0007669"/>
    <property type="project" value="TreeGrafter"/>
</dbReference>
<dbReference type="OrthoDB" id="9876299at2759"/>
<proteinExistence type="inferred from homology"/>
<evidence type="ECO:0000313" key="5">
    <source>
        <dbReference type="Proteomes" id="UP000703269"/>
    </source>
</evidence>
<name>A0A9P3GJ47_9APHY</name>
<reference evidence="4 5" key="1">
    <citation type="submission" date="2021-08" db="EMBL/GenBank/DDBJ databases">
        <title>Draft Genome Sequence of Phanerochaete sordida strain YK-624.</title>
        <authorList>
            <person name="Mori T."/>
            <person name="Dohra H."/>
            <person name="Suzuki T."/>
            <person name="Kawagishi H."/>
            <person name="Hirai H."/>
        </authorList>
    </citation>
    <scope>NUCLEOTIDE SEQUENCE [LARGE SCALE GENOMIC DNA]</scope>
    <source>
        <strain evidence="4 5">YK-624</strain>
    </source>
</reference>
<organism evidence="4 5">
    <name type="scientific">Phanerochaete sordida</name>
    <dbReference type="NCBI Taxonomy" id="48140"/>
    <lineage>
        <taxon>Eukaryota</taxon>
        <taxon>Fungi</taxon>
        <taxon>Dikarya</taxon>
        <taxon>Basidiomycota</taxon>
        <taxon>Agaricomycotina</taxon>
        <taxon>Agaricomycetes</taxon>
        <taxon>Polyporales</taxon>
        <taxon>Phanerochaetaceae</taxon>
        <taxon>Phanerochaete</taxon>
    </lineage>
</organism>
<dbReference type="AlphaFoldDB" id="A0A9P3GJ47"/>
<dbReference type="Gene3D" id="3.40.50.720">
    <property type="entry name" value="NAD(P)-binding Rossmann-like Domain"/>
    <property type="match status" value="1"/>
</dbReference>
<evidence type="ECO:0000313" key="4">
    <source>
        <dbReference type="EMBL" id="GJE95731.1"/>
    </source>
</evidence>
<evidence type="ECO:0000256" key="2">
    <source>
        <dbReference type="ARBA" id="ARBA00022857"/>
    </source>
</evidence>
<evidence type="ECO:0000256" key="1">
    <source>
        <dbReference type="ARBA" id="ARBA00006484"/>
    </source>
</evidence>
<comment type="caution">
    <text evidence="4">The sequence shown here is derived from an EMBL/GenBank/DDBJ whole genome shotgun (WGS) entry which is preliminary data.</text>
</comment>
<accession>A0A9P3GJ47</accession>
<dbReference type="GO" id="GO:0016491">
    <property type="term" value="F:oxidoreductase activity"/>
    <property type="evidence" value="ECO:0007669"/>
    <property type="project" value="UniProtKB-KW"/>
</dbReference>
<dbReference type="PANTHER" id="PTHR43544">
    <property type="entry name" value="SHORT-CHAIN DEHYDROGENASE/REDUCTASE"/>
    <property type="match status" value="1"/>
</dbReference>
<dbReference type="Proteomes" id="UP000703269">
    <property type="component" value="Unassembled WGS sequence"/>
</dbReference>
<dbReference type="InterPro" id="IPR051468">
    <property type="entry name" value="Fungal_SecMetab_SDRs"/>
</dbReference>
<dbReference type="PANTHER" id="PTHR43544:SF7">
    <property type="entry name" value="NADB-LER2"/>
    <property type="match status" value="1"/>
</dbReference>
<dbReference type="InterPro" id="IPR002347">
    <property type="entry name" value="SDR_fam"/>
</dbReference>
<dbReference type="Pfam" id="PF00106">
    <property type="entry name" value="adh_short"/>
    <property type="match status" value="1"/>
</dbReference>
<dbReference type="SUPFAM" id="SSF51735">
    <property type="entry name" value="NAD(P)-binding Rossmann-fold domains"/>
    <property type="match status" value="1"/>
</dbReference>
<keyword evidence="3" id="KW-0560">Oxidoreductase</keyword>
<dbReference type="EMBL" id="BPQB01000051">
    <property type="protein sequence ID" value="GJE95731.1"/>
    <property type="molecule type" value="Genomic_DNA"/>
</dbReference>
<dbReference type="CDD" id="cd05325">
    <property type="entry name" value="carb_red_sniffer_like_SDR_c"/>
    <property type="match status" value="1"/>
</dbReference>
<dbReference type="PROSITE" id="PS00061">
    <property type="entry name" value="ADH_SHORT"/>
    <property type="match status" value="1"/>
</dbReference>
<dbReference type="InterPro" id="IPR036291">
    <property type="entry name" value="NAD(P)-bd_dom_sf"/>
</dbReference>
<keyword evidence="2" id="KW-0521">NADP</keyword>
<comment type="similarity">
    <text evidence="1">Belongs to the short-chain dehydrogenases/reductases (SDR) family.</text>
</comment>